<organism evidence="2 3">
    <name type="scientific">Blautia wexlerae</name>
    <dbReference type="NCBI Taxonomy" id="418240"/>
    <lineage>
        <taxon>Bacteria</taxon>
        <taxon>Bacillati</taxon>
        <taxon>Bacillota</taxon>
        <taxon>Clostridia</taxon>
        <taxon>Lachnospirales</taxon>
        <taxon>Lachnospiraceae</taxon>
        <taxon>Blautia</taxon>
    </lineage>
</organism>
<protein>
    <submittedName>
        <fullName evidence="2">Tfp pilus assembly protein FimT</fullName>
    </submittedName>
</protein>
<proteinExistence type="predicted"/>
<evidence type="ECO:0000256" key="1">
    <source>
        <dbReference type="SAM" id="Phobius"/>
    </source>
</evidence>
<keyword evidence="1" id="KW-1133">Transmembrane helix</keyword>
<accession>A0A174JZ18</accession>
<dbReference type="Gene3D" id="3.30.700.10">
    <property type="entry name" value="Glycoprotein, Type 4 Pilin"/>
    <property type="match status" value="1"/>
</dbReference>
<dbReference type="PROSITE" id="PS00409">
    <property type="entry name" value="PROKAR_NTER_METHYL"/>
    <property type="match status" value="1"/>
</dbReference>
<dbReference type="OrthoDB" id="2065873at2"/>
<name>A0A174JZ18_9FIRM</name>
<evidence type="ECO:0000313" key="2">
    <source>
        <dbReference type="EMBL" id="CUP05083.1"/>
    </source>
</evidence>
<keyword evidence="1" id="KW-0472">Membrane</keyword>
<keyword evidence="1" id="KW-0812">Transmembrane</keyword>
<gene>
    <name evidence="2" type="ORF">ERS852523_00385</name>
</gene>
<sequence>MYKLKSEYCGQKKNKGFTLVEMVITVAIFAILLGMITPSLNSVLGFRVQRATNSIASALDKTRREAMSRLVGEMKLEYRSDGYYITYYLDRGKEGAESSRIRNDDSEKIAPAGTRISYTDSTGQTYNLWEGDRNSIILTYNRATGGFLPIQSNEWEQNQILAVLGCGEDIPLERDESLPYCQTITVRGGMRTRVITLNKDTGKYTVRAQ</sequence>
<dbReference type="AlphaFoldDB" id="A0A174JZ18"/>
<dbReference type="InterPro" id="IPR012902">
    <property type="entry name" value="N_methyl_site"/>
</dbReference>
<feature type="transmembrane region" description="Helical" evidence="1">
    <location>
        <begin position="20"/>
        <end position="40"/>
    </location>
</feature>
<dbReference type="Pfam" id="PF07963">
    <property type="entry name" value="N_methyl"/>
    <property type="match status" value="1"/>
</dbReference>
<dbReference type="EMBL" id="CZAW01000003">
    <property type="protein sequence ID" value="CUP05083.1"/>
    <property type="molecule type" value="Genomic_DNA"/>
</dbReference>
<dbReference type="Proteomes" id="UP000095712">
    <property type="component" value="Unassembled WGS sequence"/>
</dbReference>
<evidence type="ECO:0000313" key="3">
    <source>
        <dbReference type="Proteomes" id="UP000095712"/>
    </source>
</evidence>
<dbReference type="SUPFAM" id="SSF54523">
    <property type="entry name" value="Pili subunits"/>
    <property type="match status" value="1"/>
</dbReference>
<dbReference type="NCBIfam" id="TIGR02532">
    <property type="entry name" value="IV_pilin_GFxxxE"/>
    <property type="match status" value="1"/>
</dbReference>
<reference evidence="2 3" key="1">
    <citation type="submission" date="2015-09" db="EMBL/GenBank/DDBJ databases">
        <authorList>
            <consortium name="Pathogen Informatics"/>
        </authorList>
    </citation>
    <scope>NUCLEOTIDE SEQUENCE [LARGE SCALE GENOMIC DNA]</scope>
    <source>
        <strain evidence="2 3">2789STDY5834911</strain>
    </source>
</reference>
<dbReference type="InterPro" id="IPR045584">
    <property type="entry name" value="Pilin-like"/>
</dbReference>